<dbReference type="GO" id="GO:0000981">
    <property type="term" value="F:DNA-binding transcription factor activity, RNA polymerase II-specific"/>
    <property type="evidence" value="ECO:0007669"/>
    <property type="project" value="InterPro"/>
</dbReference>
<feature type="domain" description="Homeobox" evidence="6">
    <location>
        <begin position="42"/>
        <end position="102"/>
    </location>
</feature>
<dbReference type="PANTHER" id="PTHR24336:SF8">
    <property type="entry name" value="LADYBIRD EARLY-RELATED"/>
    <property type="match status" value="1"/>
</dbReference>
<dbReference type="EMBL" id="CALTRL010000203">
    <property type="protein sequence ID" value="CAH7667133.1"/>
    <property type="molecule type" value="Genomic_DNA"/>
</dbReference>
<organism evidence="7 8">
    <name type="scientific">Phakopsora pachyrhizi</name>
    <name type="common">Asian soybean rust disease fungus</name>
    <dbReference type="NCBI Taxonomy" id="170000"/>
    <lineage>
        <taxon>Eukaryota</taxon>
        <taxon>Fungi</taxon>
        <taxon>Dikarya</taxon>
        <taxon>Basidiomycota</taxon>
        <taxon>Pucciniomycotina</taxon>
        <taxon>Pucciniomycetes</taxon>
        <taxon>Pucciniales</taxon>
        <taxon>Phakopsoraceae</taxon>
        <taxon>Phakopsora</taxon>
    </lineage>
</organism>
<dbReference type="PANTHER" id="PTHR24336">
    <property type="entry name" value="TRANSCRIPTION FACTOR LBX"/>
    <property type="match status" value="1"/>
</dbReference>
<name>A0AAV0AH89_PHAPC</name>
<dbReference type="PROSITE" id="PS00027">
    <property type="entry name" value="HOMEOBOX_1"/>
    <property type="match status" value="1"/>
</dbReference>
<dbReference type="GO" id="GO:0005634">
    <property type="term" value="C:nucleus"/>
    <property type="evidence" value="ECO:0007669"/>
    <property type="project" value="UniProtKB-SubCell"/>
</dbReference>
<dbReference type="PROSITE" id="PS50071">
    <property type="entry name" value="HOMEOBOX_2"/>
    <property type="match status" value="1"/>
</dbReference>
<dbReference type="InterPro" id="IPR051892">
    <property type="entry name" value="LBX_TF"/>
</dbReference>
<evidence type="ECO:0000256" key="3">
    <source>
        <dbReference type="ARBA" id="ARBA00023242"/>
    </source>
</evidence>
<accession>A0AAV0AH89</accession>
<gene>
    <name evidence="7" type="ORF">PPACK8108_LOCUS1519</name>
</gene>
<dbReference type="InterPro" id="IPR017970">
    <property type="entry name" value="Homeobox_CS"/>
</dbReference>
<evidence type="ECO:0000256" key="1">
    <source>
        <dbReference type="ARBA" id="ARBA00023125"/>
    </source>
</evidence>
<keyword evidence="1 4" id="KW-0238">DNA-binding</keyword>
<comment type="caution">
    <text evidence="7">The sequence shown here is derived from an EMBL/GenBank/DDBJ whole genome shotgun (WGS) entry which is preliminary data.</text>
</comment>
<feature type="DNA-binding region" description="Homeobox" evidence="4">
    <location>
        <begin position="44"/>
        <end position="103"/>
    </location>
</feature>
<dbReference type="InterPro" id="IPR001356">
    <property type="entry name" value="HD"/>
</dbReference>
<protein>
    <submittedName>
        <fullName evidence="7">Expressed protein</fullName>
    </submittedName>
</protein>
<evidence type="ECO:0000256" key="5">
    <source>
        <dbReference type="RuleBase" id="RU000682"/>
    </source>
</evidence>
<dbReference type="Gene3D" id="1.10.10.60">
    <property type="entry name" value="Homeodomain-like"/>
    <property type="match status" value="1"/>
</dbReference>
<dbReference type="InterPro" id="IPR009057">
    <property type="entry name" value="Homeodomain-like_sf"/>
</dbReference>
<evidence type="ECO:0000256" key="2">
    <source>
        <dbReference type="ARBA" id="ARBA00023155"/>
    </source>
</evidence>
<dbReference type="Proteomes" id="UP001153365">
    <property type="component" value="Unassembled WGS sequence"/>
</dbReference>
<evidence type="ECO:0000256" key="4">
    <source>
        <dbReference type="PROSITE-ProRule" id="PRU00108"/>
    </source>
</evidence>
<evidence type="ECO:0000313" key="7">
    <source>
        <dbReference type="EMBL" id="CAH7667133.1"/>
    </source>
</evidence>
<evidence type="ECO:0000313" key="8">
    <source>
        <dbReference type="Proteomes" id="UP001153365"/>
    </source>
</evidence>
<keyword evidence="3 4" id="KW-0539">Nucleus</keyword>
<dbReference type="Pfam" id="PF00046">
    <property type="entry name" value="Homeodomain"/>
    <property type="match status" value="1"/>
</dbReference>
<dbReference type="GO" id="GO:1990837">
    <property type="term" value="F:sequence-specific double-stranded DNA binding"/>
    <property type="evidence" value="ECO:0007669"/>
    <property type="project" value="TreeGrafter"/>
</dbReference>
<reference evidence="7" key="1">
    <citation type="submission" date="2022-06" db="EMBL/GenBank/DDBJ databases">
        <authorList>
            <consortium name="SYNGENTA / RWTH Aachen University"/>
        </authorList>
    </citation>
    <scope>NUCLEOTIDE SEQUENCE</scope>
</reference>
<comment type="subcellular location">
    <subcellularLocation>
        <location evidence="4 5">Nucleus</location>
    </subcellularLocation>
</comment>
<evidence type="ECO:0000259" key="6">
    <source>
        <dbReference type="PROSITE" id="PS50071"/>
    </source>
</evidence>
<dbReference type="CDD" id="cd00086">
    <property type="entry name" value="homeodomain"/>
    <property type="match status" value="1"/>
</dbReference>
<proteinExistence type="predicted"/>
<dbReference type="SUPFAM" id="SSF46689">
    <property type="entry name" value="Homeodomain-like"/>
    <property type="match status" value="1"/>
</dbReference>
<keyword evidence="2 4" id="KW-0371">Homeobox</keyword>
<sequence length="116" mass="13237">MQKDIQTGSKVANALIATKESGSPINKPNPNSWRKALKVEALTSHIPRRRLTVEQEQILLKRFAVQEYLSKREMEELAEELKIPTSQLRTWFGNRRSKLKAAARQKAKMKAGMGHL</sequence>
<dbReference type="AlphaFoldDB" id="A0AAV0AH89"/>
<keyword evidence="8" id="KW-1185">Reference proteome</keyword>
<dbReference type="SMART" id="SM00389">
    <property type="entry name" value="HOX"/>
    <property type="match status" value="1"/>
</dbReference>